<evidence type="ECO:0000313" key="12">
    <source>
        <dbReference type="Proteomes" id="UP000282832"/>
    </source>
</evidence>
<feature type="transmembrane region" description="Helical" evidence="7">
    <location>
        <begin position="217"/>
        <end position="240"/>
    </location>
</feature>
<dbReference type="Pfam" id="PF04024">
    <property type="entry name" value="PspC"/>
    <property type="match status" value="2"/>
</dbReference>
<evidence type="ECO:0000256" key="5">
    <source>
        <dbReference type="ARBA" id="ARBA00023136"/>
    </source>
</evidence>
<evidence type="ECO:0000256" key="3">
    <source>
        <dbReference type="ARBA" id="ARBA00022692"/>
    </source>
</evidence>
<gene>
    <name evidence="11" type="ORF">EOJ36_10510</name>
</gene>
<feature type="transmembrane region" description="Helical" evidence="7">
    <location>
        <begin position="143"/>
        <end position="173"/>
    </location>
</feature>
<evidence type="ECO:0000259" key="9">
    <source>
        <dbReference type="Pfam" id="PF22571"/>
    </source>
</evidence>
<accession>A0A437PMJ6</accession>
<evidence type="ECO:0000259" key="8">
    <source>
        <dbReference type="Pfam" id="PF04024"/>
    </source>
</evidence>
<dbReference type="InterPro" id="IPR054321">
    <property type="entry name" value="PspC-rel_TM"/>
</dbReference>
<feature type="domain" description="Phage shock protein PspC N-terminal" evidence="8">
    <location>
        <begin position="186"/>
        <end position="243"/>
    </location>
</feature>
<dbReference type="PANTHER" id="PTHR33885:SF3">
    <property type="entry name" value="PHAGE SHOCK PROTEIN C"/>
    <property type="match status" value="1"/>
</dbReference>
<sequence>MKKTLTINLSGFVFHIEEDAYELLENYIKSIRQYFANYEGSKEIIEDIESRIAERFFEIRETQKTEAINQIHVEELIKSLGTVADFKEYEQSEQSEQSKQSGPSKQSEQGKKVFRRDLSRKKLGGVASGLANYLEVDPLWVRLLLVIGFFGLIPLLHIGNVIFWGYIICWIAIPGEYPNDSNMGYKRFFRDPDNKVIGGVISGIAKFTGWDLGLLRVLAVISILVFGTGFLAYLIILIITPEAKTLTDKMSMEGEPITLENIEHNINKSIDSDNKTESFFGKILLIPFRVFAAILPAFKGFFNVIRWIVQYFAGALLMIIALALMIVLFFAFSASLSGTNYFNAIQLGGELIPFLLFQDLPKWSIWAFVFAFLPIIVATGIGGASLLANKRFYNKTFSYVSTIMAVIGWIGLFYVGASLGNNFSRTASTNKTQLYAMTDSSFMFDIHHESQSSMVEKLLGDHALANEFLDEDERHDFNRGGFNRANITFEGYNGDSLQIIQFFKSNGKTRIEAEQNAQSVTYQIVNNLRGMTFDSHFGLKNYKFRNQRLKVKVLIPYGKVFSMSKELGYFIENMIPSEYFEEDESTFKTAKWIMDPNIGLRCINRIAVPQTENDMGNQDDWEDFEKRFEEKDKSDATIQ</sequence>
<feature type="domain" description="PspC-related ToastRack" evidence="10">
    <location>
        <begin position="494"/>
        <end position="604"/>
    </location>
</feature>
<comment type="subcellular location">
    <subcellularLocation>
        <location evidence="1">Cell membrane</location>
        <topology evidence="1">Single-pass membrane protein</topology>
    </subcellularLocation>
</comment>
<proteinExistence type="predicted"/>
<evidence type="ECO:0000259" key="10">
    <source>
        <dbReference type="Pfam" id="PF22744"/>
    </source>
</evidence>
<keyword evidence="12" id="KW-1185">Reference proteome</keyword>
<dbReference type="PANTHER" id="PTHR33885">
    <property type="entry name" value="PHAGE SHOCK PROTEIN C"/>
    <property type="match status" value="1"/>
</dbReference>
<keyword evidence="5 7" id="KW-0472">Membrane</keyword>
<feature type="compositionally biased region" description="Low complexity" evidence="6">
    <location>
        <begin position="92"/>
        <end position="107"/>
    </location>
</feature>
<evidence type="ECO:0000256" key="6">
    <source>
        <dbReference type="SAM" id="MobiDB-lite"/>
    </source>
</evidence>
<evidence type="ECO:0000256" key="4">
    <source>
        <dbReference type="ARBA" id="ARBA00022989"/>
    </source>
</evidence>
<dbReference type="OrthoDB" id="5772680at2"/>
<keyword evidence="2" id="KW-1003">Cell membrane</keyword>
<dbReference type="AlphaFoldDB" id="A0A437PMJ6"/>
<keyword evidence="4 7" id="KW-1133">Transmembrane helix</keyword>
<dbReference type="Proteomes" id="UP000282832">
    <property type="component" value="Unassembled WGS sequence"/>
</dbReference>
<feature type="transmembrane region" description="Helical" evidence="7">
    <location>
        <begin position="283"/>
        <end position="302"/>
    </location>
</feature>
<evidence type="ECO:0000256" key="2">
    <source>
        <dbReference type="ARBA" id="ARBA00022475"/>
    </source>
</evidence>
<dbReference type="InterPro" id="IPR054319">
    <property type="entry name" value="PspC-rel_ToastRack"/>
</dbReference>
<dbReference type="InterPro" id="IPR007168">
    <property type="entry name" value="Phageshock_PspC_N"/>
</dbReference>
<dbReference type="EMBL" id="SACY01000005">
    <property type="protein sequence ID" value="RVU23502.1"/>
    <property type="molecule type" value="Genomic_DNA"/>
</dbReference>
<feature type="transmembrane region" description="Helical" evidence="7">
    <location>
        <begin position="308"/>
        <end position="332"/>
    </location>
</feature>
<evidence type="ECO:0000256" key="7">
    <source>
        <dbReference type="SAM" id="Phobius"/>
    </source>
</evidence>
<evidence type="ECO:0000313" key="11">
    <source>
        <dbReference type="EMBL" id="RVU23502.1"/>
    </source>
</evidence>
<dbReference type="Pfam" id="PF22571">
    <property type="entry name" value="LiaI-LiaF-TM_PspC"/>
    <property type="match status" value="1"/>
</dbReference>
<name>A0A437PMJ6_9BACT</name>
<reference evidence="11 12" key="1">
    <citation type="submission" date="2019-01" db="EMBL/GenBank/DDBJ databases">
        <authorList>
            <person name="Chen W.-M."/>
        </authorList>
    </citation>
    <scope>NUCLEOTIDE SEQUENCE [LARGE SCALE GENOMIC DNA]</scope>
    <source>
        <strain evidence="11 12">FSY-15</strain>
    </source>
</reference>
<feature type="compositionally biased region" description="Basic and acidic residues" evidence="6">
    <location>
        <begin position="624"/>
        <end position="639"/>
    </location>
</feature>
<dbReference type="InterPro" id="IPR052027">
    <property type="entry name" value="PspC"/>
</dbReference>
<dbReference type="GO" id="GO:0005886">
    <property type="term" value="C:plasma membrane"/>
    <property type="evidence" value="ECO:0007669"/>
    <property type="project" value="UniProtKB-SubCell"/>
</dbReference>
<dbReference type="Pfam" id="PF22744">
    <property type="entry name" value="Toast-rack_PspC-Cterm"/>
    <property type="match status" value="1"/>
</dbReference>
<dbReference type="RefSeq" id="WP_127805127.1">
    <property type="nucleotide sequence ID" value="NZ_SACY01000005.1"/>
</dbReference>
<protein>
    <submittedName>
        <fullName evidence="11">PspC domain-containing protein</fullName>
    </submittedName>
</protein>
<feature type="domain" description="PspC-related transmembrane region" evidence="9">
    <location>
        <begin position="290"/>
        <end position="423"/>
    </location>
</feature>
<feature type="transmembrane region" description="Helical" evidence="7">
    <location>
        <begin position="363"/>
        <end position="387"/>
    </location>
</feature>
<organism evidence="11 12">
    <name type="scientific">Sandaracinomonas limnophila</name>
    <dbReference type="NCBI Taxonomy" id="1862386"/>
    <lineage>
        <taxon>Bacteria</taxon>
        <taxon>Pseudomonadati</taxon>
        <taxon>Bacteroidota</taxon>
        <taxon>Cytophagia</taxon>
        <taxon>Cytophagales</taxon>
        <taxon>Flectobacillaceae</taxon>
        <taxon>Sandaracinomonas</taxon>
    </lineage>
</organism>
<feature type="transmembrane region" description="Helical" evidence="7">
    <location>
        <begin position="399"/>
        <end position="417"/>
    </location>
</feature>
<feature type="domain" description="Phage shock protein PspC N-terminal" evidence="8">
    <location>
        <begin position="114"/>
        <end position="175"/>
    </location>
</feature>
<feature type="region of interest" description="Disordered" evidence="6">
    <location>
        <begin position="91"/>
        <end position="113"/>
    </location>
</feature>
<feature type="region of interest" description="Disordered" evidence="6">
    <location>
        <begin position="613"/>
        <end position="639"/>
    </location>
</feature>
<comment type="caution">
    <text evidence="11">The sequence shown here is derived from an EMBL/GenBank/DDBJ whole genome shotgun (WGS) entry which is preliminary data.</text>
</comment>
<evidence type="ECO:0000256" key="1">
    <source>
        <dbReference type="ARBA" id="ARBA00004162"/>
    </source>
</evidence>
<keyword evidence="3 7" id="KW-0812">Transmembrane</keyword>